<dbReference type="RefSeq" id="XP_044558639.1">
    <property type="nucleotide sequence ID" value="XM_044711045.1"/>
</dbReference>
<feature type="domain" description="Metallo-beta-lactamase" evidence="1">
    <location>
        <begin position="192"/>
        <end position="342"/>
    </location>
</feature>
<dbReference type="VEuPathDB" id="AmoebaDB:NF0100780"/>
<dbReference type="Proteomes" id="UP000444721">
    <property type="component" value="Unassembled WGS sequence"/>
</dbReference>
<dbReference type="OrthoDB" id="332863at2759"/>
<dbReference type="Gene3D" id="3.60.15.10">
    <property type="entry name" value="Ribonuclease Z/Hydroxyacylglutathione hydrolase-like"/>
    <property type="match status" value="1"/>
</dbReference>
<dbReference type="VEuPathDB" id="AmoebaDB:FDP41_007313"/>
<feature type="domain" description="Metallo-beta-lactamase" evidence="1">
    <location>
        <begin position="411"/>
        <end position="480"/>
    </location>
</feature>
<dbReference type="PANTHER" id="PTHR15032">
    <property type="entry name" value="N-ACYL-PHOSPHATIDYLETHANOLAMINE-HYDROLYZING PHOSPHOLIPASE D"/>
    <property type="match status" value="1"/>
</dbReference>
<evidence type="ECO:0000259" key="1">
    <source>
        <dbReference type="Pfam" id="PF12706"/>
    </source>
</evidence>
<dbReference type="GO" id="GO:0005737">
    <property type="term" value="C:cytoplasm"/>
    <property type="evidence" value="ECO:0007669"/>
    <property type="project" value="TreeGrafter"/>
</dbReference>
<dbReference type="GeneID" id="68114531"/>
<gene>
    <name evidence="2" type="ORF">FDP41_007313</name>
</gene>
<dbReference type="SUPFAM" id="SSF56281">
    <property type="entry name" value="Metallo-hydrolase/oxidoreductase"/>
    <property type="match status" value="1"/>
</dbReference>
<reference evidence="2 3" key="1">
    <citation type="journal article" date="2019" name="Sci. Rep.">
        <title>Nanopore sequencing improves the draft genome of the human pathogenic amoeba Naegleria fowleri.</title>
        <authorList>
            <person name="Liechti N."/>
            <person name="Schurch N."/>
            <person name="Bruggmann R."/>
            <person name="Wittwer M."/>
        </authorList>
    </citation>
    <scope>NUCLEOTIDE SEQUENCE [LARGE SCALE GENOMIC DNA]</scope>
    <source>
        <strain evidence="2 3">ATCC 30894</strain>
    </source>
</reference>
<keyword evidence="3" id="KW-1185">Reference proteome</keyword>
<evidence type="ECO:0000313" key="2">
    <source>
        <dbReference type="EMBL" id="KAF0973926.1"/>
    </source>
</evidence>
<dbReference type="EMBL" id="VFQX01000058">
    <property type="protein sequence ID" value="KAF0973926.1"/>
    <property type="molecule type" value="Genomic_DNA"/>
</dbReference>
<dbReference type="Pfam" id="PF12706">
    <property type="entry name" value="Lactamase_B_2"/>
    <property type="match status" value="2"/>
</dbReference>
<accession>A0A6A5BGV4</accession>
<sequence>MGQQQHNGTSHHHHCQYHHSVAAPHNITTTGSSNRSCSSATMMMMMNTTQASIWMDEDYERVPIGSCLNEQTKLQNSYVFKDVYIENLMPRKAKQEETAESIPSHWVMKGSKLLEFKNPWDGFKQPSTGDVFKFQREMALNKQIIPSNDELPQIKPNINLLNNPDIHSVRGDAPQVTWIGHSTFLIQYRGVNILTDPVFSERCSPVQFMGPNRIKPLPITIDNLPTIHFVIISHNHYDHLDYYAITALQKHHDPIILLPYRMKYDWMEKFYNEKNHSALSKLKLMELDWWKSTSFNASIGLDKDSSERVESNFTFTYMPAQHWSMRSGFDRNEALWGSWGVQCTFVNPSSDVSQTKSQSESIENVSNTACNTLEIAENVKMEGVTSDSCQTHTQEQHTEEVNMNSNDNIKSYKMWFAGDTGYSKECFTEIGNRFGPIDLSFIPIGAYEPRWMMKYQHINPDEAVQIALDIKSKKQISMHWGTFILTTEPIMQPKKDLEECLKQRGLDSSFFVTMCHGDTMLATSSNDIESTSMAELSMNEKKLVETVILAETISTQDRQAVIEEKL</sequence>
<proteinExistence type="predicted"/>
<evidence type="ECO:0000313" key="3">
    <source>
        <dbReference type="Proteomes" id="UP000444721"/>
    </source>
</evidence>
<dbReference type="PANTHER" id="PTHR15032:SF4">
    <property type="entry name" value="N-ACYL-PHOSPHATIDYLETHANOLAMINE-HYDROLYZING PHOSPHOLIPASE D"/>
    <property type="match status" value="1"/>
</dbReference>
<comment type="caution">
    <text evidence="2">The sequence shown here is derived from an EMBL/GenBank/DDBJ whole genome shotgun (WGS) entry which is preliminary data.</text>
</comment>
<name>A0A6A5BGV4_NAEFO</name>
<dbReference type="InterPro" id="IPR036866">
    <property type="entry name" value="RibonucZ/Hydroxyglut_hydro"/>
</dbReference>
<protein>
    <recommendedName>
        <fullName evidence="1">Metallo-beta-lactamase domain-containing protein</fullName>
    </recommendedName>
</protein>
<organism evidence="2 3">
    <name type="scientific">Naegleria fowleri</name>
    <name type="common">Brain eating amoeba</name>
    <dbReference type="NCBI Taxonomy" id="5763"/>
    <lineage>
        <taxon>Eukaryota</taxon>
        <taxon>Discoba</taxon>
        <taxon>Heterolobosea</taxon>
        <taxon>Tetramitia</taxon>
        <taxon>Eutetramitia</taxon>
        <taxon>Vahlkampfiidae</taxon>
        <taxon>Naegleria</taxon>
    </lineage>
</organism>
<dbReference type="InterPro" id="IPR001279">
    <property type="entry name" value="Metallo-B-lactamas"/>
</dbReference>
<dbReference type="VEuPathDB" id="AmoebaDB:NfTy_010230"/>
<dbReference type="AlphaFoldDB" id="A0A6A5BGV4"/>